<dbReference type="GO" id="GO:0051015">
    <property type="term" value="F:actin filament binding"/>
    <property type="evidence" value="ECO:0007669"/>
    <property type="project" value="EnsemblPlants"/>
</dbReference>
<feature type="domain" description="LIM zinc-binding" evidence="10">
    <location>
        <begin position="8"/>
        <end position="68"/>
    </location>
</feature>
<keyword evidence="3 8" id="KW-0479">Metal-binding</keyword>
<dbReference type="EnsemblPlants" id="QL08p049518:mrna">
    <property type="protein sequence ID" value="QL08p049518:mrna"/>
    <property type="gene ID" value="QL08p049518"/>
</dbReference>
<comment type="subcellular location">
    <subcellularLocation>
        <location evidence="1">Cytoplasm</location>
        <location evidence="1">Cytoskeleton</location>
    </subcellularLocation>
</comment>
<comment type="subunit">
    <text evidence="2">Interacts with F-actin.</text>
</comment>
<dbReference type="Proteomes" id="UP000594261">
    <property type="component" value="Chromosome 8"/>
</dbReference>
<dbReference type="SUPFAM" id="SSF57716">
    <property type="entry name" value="Glucocorticoid receptor-like (DNA-binding domain)"/>
    <property type="match status" value="4"/>
</dbReference>
<evidence type="ECO:0000256" key="5">
    <source>
        <dbReference type="ARBA" id="ARBA00023038"/>
    </source>
</evidence>
<dbReference type="FunFam" id="2.10.110.10:FF:000002">
    <property type="entry name" value="LIM domain and actin-binding 1"/>
    <property type="match status" value="2"/>
</dbReference>
<dbReference type="PROSITE" id="PS50023">
    <property type="entry name" value="LIM_DOMAIN_2"/>
    <property type="match status" value="2"/>
</dbReference>
<keyword evidence="5 8" id="KW-0440">LIM domain</keyword>
<evidence type="ECO:0000256" key="8">
    <source>
        <dbReference type="PROSITE-ProRule" id="PRU00125"/>
    </source>
</evidence>
<evidence type="ECO:0000313" key="12">
    <source>
        <dbReference type="Proteomes" id="UP000594261"/>
    </source>
</evidence>
<keyword evidence="7" id="KW-0206">Cytoskeleton</keyword>
<evidence type="ECO:0000256" key="7">
    <source>
        <dbReference type="ARBA" id="ARBA00023212"/>
    </source>
</evidence>
<name>A0A7N2MCZ4_QUELO</name>
<dbReference type="CDD" id="cd09440">
    <property type="entry name" value="LIM1_SF3"/>
    <property type="match status" value="1"/>
</dbReference>
<dbReference type="Gene3D" id="2.10.110.10">
    <property type="entry name" value="Cysteine Rich Protein"/>
    <property type="match status" value="2"/>
</dbReference>
<evidence type="ECO:0000256" key="4">
    <source>
        <dbReference type="ARBA" id="ARBA00022833"/>
    </source>
</evidence>
<keyword evidence="4 8" id="KW-0862">Zinc</keyword>
<dbReference type="PROSITE" id="PS00478">
    <property type="entry name" value="LIM_DOMAIN_1"/>
    <property type="match status" value="1"/>
</dbReference>
<proteinExistence type="predicted"/>
<protein>
    <recommendedName>
        <fullName evidence="10">LIM zinc-binding domain-containing protein</fullName>
    </recommendedName>
</protein>
<evidence type="ECO:0000313" key="11">
    <source>
        <dbReference type="EnsemblPlants" id="QL08p049518:mrna"/>
    </source>
</evidence>
<dbReference type="GO" id="GO:0015629">
    <property type="term" value="C:actin cytoskeleton"/>
    <property type="evidence" value="ECO:0007669"/>
    <property type="project" value="EnsemblPlants"/>
</dbReference>
<keyword evidence="7" id="KW-0963">Cytoplasm</keyword>
<keyword evidence="6" id="KW-0009">Actin-binding</keyword>
<feature type="region of interest" description="Disordered" evidence="9">
    <location>
        <begin position="189"/>
        <end position="219"/>
    </location>
</feature>
<reference evidence="11 12" key="1">
    <citation type="journal article" date="2016" name="G3 (Bethesda)">
        <title>First Draft Assembly and Annotation of the Genome of a California Endemic Oak Quercus lobata Nee (Fagaceae).</title>
        <authorList>
            <person name="Sork V.L."/>
            <person name="Fitz-Gibbon S.T."/>
            <person name="Puiu D."/>
            <person name="Crepeau M."/>
            <person name="Gugger P.F."/>
            <person name="Sherman R."/>
            <person name="Stevens K."/>
            <person name="Langley C.H."/>
            <person name="Pellegrini M."/>
            <person name="Salzberg S.L."/>
        </authorList>
    </citation>
    <scope>NUCLEOTIDE SEQUENCE [LARGE SCALE GENOMIC DNA]</scope>
    <source>
        <strain evidence="11 12">cv. SW786</strain>
    </source>
</reference>
<dbReference type="InterPro" id="IPR001781">
    <property type="entry name" value="Znf_LIM"/>
</dbReference>
<dbReference type="Pfam" id="PF00412">
    <property type="entry name" value="LIM"/>
    <property type="match status" value="2"/>
</dbReference>
<dbReference type="OMA" id="VFECPAR"/>
<dbReference type="GO" id="GO:0051017">
    <property type="term" value="P:actin filament bundle assembly"/>
    <property type="evidence" value="ECO:0007669"/>
    <property type="project" value="EnsemblPlants"/>
</dbReference>
<dbReference type="GO" id="GO:0046872">
    <property type="term" value="F:metal ion binding"/>
    <property type="evidence" value="ECO:0007669"/>
    <property type="project" value="UniProtKB-KW"/>
</dbReference>
<dbReference type="Gramene" id="QL08p049518:mrna">
    <property type="protein sequence ID" value="QL08p049518:mrna"/>
    <property type="gene ID" value="QL08p049518"/>
</dbReference>
<sequence length="219" mass="24263">MAFTGTLDKCKACDKTVYVVDMMSLEGVPYHKSCFKCSHCKGFLSMSTYSSMDGILYCKPHFEQLFKESGNFSKNFHPVAKSAEQLVCSSFTLLAFVFECPARRPSKLSSMFCGTQDKCAVCTKTVYPLEKVTLEGDCYHKTCFRCAHGGCHLTHSSYAALDGNLYCKHHFAQLFMVKGNYHHVLQAAAHKKNGATPPAPPADSEPKPEPESNVQEQSS</sequence>
<evidence type="ECO:0000256" key="6">
    <source>
        <dbReference type="ARBA" id="ARBA00023203"/>
    </source>
</evidence>
<dbReference type="GO" id="GO:0000976">
    <property type="term" value="F:transcription cis-regulatory region binding"/>
    <property type="evidence" value="ECO:0007669"/>
    <property type="project" value="EnsemblPlants"/>
</dbReference>
<dbReference type="EMBL" id="LRBV02000008">
    <property type="status" value="NOT_ANNOTATED_CDS"/>
    <property type="molecule type" value="Genomic_DNA"/>
</dbReference>
<dbReference type="AlphaFoldDB" id="A0A7N2MCZ4"/>
<dbReference type="SMART" id="SM00132">
    <property type="entry name" value="LIM"/>
    <property type="match status" value="2"/>
</dbReference>
<evidence type="ECO:0000256" key="3">
    <source>
        <dbReference type="ARBA" id="ARBA00022723"/>
    </source>
</evidence>
<keyword evidence="12" id="KW-1185">Reference proteome</keyword>
<accession>A0A7N2MCZ4</accession>
<feature type="domain" description="LIM zinc-binding" evidence="10">
    <location>
        <begin position="117"/>
        <end position="177"/>
    </location>
</feature>
<evidence type="ECO:0000259" key="10">
    <source>
        <dbReference type="PROSITE" id="PS50023"/>
    </source>
</evidence>
<evidence type="ECO:0000256" key="9">
    <source>
        <dbReference type="SAM" id="MobiDB-lite"/>
    </source>
</evidence>
<evidence type="ECO:0000256" key="2">
    <source>
        <dbReference type="ARBA" id="ARBA00011385"/>
    </source>
</evidence>
<organism evidence="11 12">
    <name type="scientific">Quercus lobata</name>
    <name type="common">Valley oak</name>
    <dbReference type="NCBI Taxonomy" id="97700"/>
    <lineage>
        <taxon>Eukaryota</taxon>
        <taxon>Viridiplantae</taxon>
        <taxon>Streptophyta</taxon>
        <taxon>Embryophyta</taxon>
        <taxon>Tracheophyta</taxon>
        <taxon>Spermatophyta</taxon>
        <taxon>Magnoliopsida</taxon>
        <taxon>eudicotyledons</taxon>
        <taxon>Gunneridae</taxon>
        <taxon>Pentapetalae</taxon>
        <taxon>rosids</taxon>
        <taxon>fabids</taxon>
        <taxon>Fagales</taxon>
        <taxon>Fagaceae</taxon>
        <taxon>Quercus</taxon>
    </lineage>
</organism>
<reference evidence="11" key="2">
    <citation type="submission" date="2021-01" db="UniProtKB">
        <authorList>
            <consortium name="EnsemblPlants"/>
        </authorList>
    </citation>
    <scope>IDENTIFICATION</scope>
</reference>
<dbReference type="FunCoup" id="A0A7N2MCZ4">
    <property type="interactions" value="344"/>
</dbReference>
<dbReference type="PANTHER" id="PTHR24206">
    <property type="entry name" value="OS06G0237300 PROTEIN"/>
    <property type="match status" value="1"/>
</dbReference>
<dbReference type="InParanoid" id="A0A7N2MCZ4"/>
<evidence type="ECO:0000256" key="1">
    <source>
        <dbReference type="ARBA" id="ARBA00004245"/>
    </source>
</evidence>